<dbReference type="EMBL" id="CP002105">
    <property type="protein sequence ID" value="ADL12425.1"/>
    <property type="molecule type" value="Genomic_DNA"/>
</dbReference>
<dbReference type="InterPro" id="IPR002942">
    <property type="entry name" value="S4_RNA-bd"/>
</dbReference>
<dbReference type="InterPro" id="IPR036986">
    <property type="entry name" value="S4_RNA-bd_sf"/>
</dbReference>
<dbReference type="RefSeq" id="WP_013277871.1">
    <property type="nucleotide sequence ID" value="NC_014378.1"/>
</dbReference>
<keyword evidence="10" id="KW-1185">Reference proteome</keyword>
<gene>
    <name evidence="9" type="ordered locus">Acear_0891</name>
</gene>
<dbReference type="InterPro" id="IPR050188">
    <property type="entry name" value="RluA_PseudoU_synthase"/>
</dbReference>
<dbReference type="EC" id="5.4.99.-" evidence="7"/>
<reference evidence="9 10" key="1">
    <citation type="journal article" date="2010" name="Stand. Genomic Sci.">
        <title>Complete genome sequence of Acetohalobium arabaticum type strain (Z-7288).</title>
        <authorList>
            <person name="Sikorski J."/>
            <person name="Lapidus A."/>
            <person name="Chertkov O."/>
            <person name="Lucas S."/>
            <person name="Copeland A."/>
            <person name="Glavina Del Rio T."/>
            <person name="Nolan M."/>
            <person name="Tice H."/>
            <person name="Cheng J.F."/>
            <person name="Han C."/>
            <person name="Brambilla E."/>
            <person name="Pitluck S."/>
            <person name="Liolios K."/>
            <person name="Ivanova N."/>
            <person name="Mavromatis K."/>
            <person name="Mikhailova N."/>
            <person name="Pati A."/>
            <person name="Bruce D."/>
            <person name="Detter C."/>
            <person name="Tapia R."/>
            <person name="Goodwin L."/>
            <person name="Chen A."/>
            <person name="Palaniappan K."/>
            <person name="Land M."/>
            <person name="Hauser L."/>
            <person name="Chang Y.J."/>
            <person name="Jeffries C.D."/>
            <person name="Rohde M."/>
            <person name="Goker M."/>
            <person name="Spring S."/>
            <person name="Woyke T."/>
            <person name="Bristow J."/>
            <person name="Eisen J.A."/>
            <person name="Markowitz V."/>
            <person name="Hugenholtz P."/>
            <person name="Kyrpides N.C."/>
            <person name="Klenk H.P."/>
        </authorList>
    </citation>
    <scope>NUCLEOTIDE SEQUENCE [LARGE SCALE GENOMIC DNA]</scope>
    <source>
        <strain evidence="10">ATCC 49924 / DSM 5501 / Z-7288</strain>
    </source>
</reference>
<evidence type="ECO:0000256" key="6">
    <source>
        <dbReference type="PROSITE-ProRule" id="PRU00182"/>
    </source>
</evidence>
<organism evidence="9 10">
    <name type="scientific">Acetohalobium arabaticum (strain ATCC 49924 / DSM 5501 / Z-7288)</name>
    <dbReference type="NCBI Taxonomy" id="574087"/>
    <lineage>
        <taxon>Bacteria</taxon>
        <taxon>Bacillati</taxon>
        <taxon>Bacillota</taxon>
        <taxon>Clostridia</taxon>
        <taxon>Halanaerobiales</taxon>
        <taxon>Halobacteroidaceae</taxon>
        <taxon>Acetohalobium</taxon>
    </lineage>
</organism>
<dbReference type="Pfam" id="PF00849">
    <property type="entry name" value="PseudoU_synth_2"/>
    <property type="match status" value="1"/>
</dbReference>
<dbReference type="InterPro" id="IPR020103">
    <property type="entry name" value="PsdUridine_synth_cat_dom_sf"/>
</dbReference>
<sequence>MSEEREYIIDDNDVDQRLDKFLAYQNEELSRSYIQKLIDNGEVTVNKEEKKNSYRLQVGDEVKLIIPQPEEVEIKPESIPLEVIAEDEDIVVINKQADLVVHPAPGHKQGTLVNALLYHCDNLSGINGEIRPGIVHRLDKDTSGAIVAAKNDQAHRNLVKQFKERRTEKIYLALVEGNIKHNKAKIDAAIGRDPYNRKRMAVTKRNSKQAVTRFEVLERFGNYTWVKLKLETGRTHQIRVHMSYIDNPVVGDRLYGYNKQQLNVHRQLLHAYQLGFNHPRRNKWVEFTAEMPSDIKQILEKLRSEKNR</sequence>
<dbReference type="Gene3D" id="3.30.2350.10">
    <property type="entry name" value="Pseudouridine synthase"/>
    <property type="match status" value="1"/>
</dbReference>
<dbReference type="GO" id="GO:0000455">
    <property type="term" value="P:enzyme-directed rRNA pseudouridine synthesis"/>
    <property type="evidence" value="ECO:0007669"/>
    <property type="project" value="UniProtKB-ARBA"/>
</dbReference>
<comment type="catalytic activity">
    <reaction evidence="1 7">
        <text>a uridine in RNA = a pseudouridine in RNA</text>
        <dbReference type="Rhea" id="RHEA:48348"/>
        <dbReference type="Rhea" id="RHEA-COMP:12068"/>
        <dbReference type="Rhea" id="RHEA-COMP:12069"/>
        <dbReference type="ChEBI" id="CHEBI:65314"/>
        <dbReference type="ChEBI" id="CHEBI:65315"/>
    </reaction>
</comment>
<dbReference type="CDD" id="cd02869">
    <property type="entry name" value="PseudoU_synth_RluA_like"/>
    <property type="match status" value="1"/>
</dbReference>
<evidence type="ECO:0000256" key="3">
    <source>
        <dbReference type="ARBA" id="ARBA00022884"/>
    </source>
</evidence>
<dbReference type="OrthoDB" id="9807829at2"/>
<dbReference type="SUPFAM" id="SSF55120">
    <property type="entry name" value="Pseudouridine synthase"/>
    <property type="match status" value="1"/>
</dbReference>
<evidence type="ECO:0000256" key="5">
    <source>
        <dbReference type="PIRSR" id="PIRSR606225-1"/>
    </source>
</evidence>
<feature type="domain" description="RNA-binding S4" evidence="8">
    <location>
        <begin position="16"/>
        <end position="80"/>
    </location>
</feature>
<proteinExistence type="inferred from homology"/>
<dbReference type="SMART" id="SM00363">
    <property type="entry name" value="S4"/>
    <property type="match status" value="1"/>
</dbReference>
<dbReference type="NCBIfam" id="TIGR00005">
    <property type="entry name" value="rluA_subfam"/>
    <property type="match status" value="1"/>
</dbReference>
<evidence type="ECO:0000313" key="10">
    <source>
        <dbReference type="Proteomes" id="UP000001661"/>
    </source>
</evidence>
<name>D9QPI4_ACEAZ</name>
<evidence type="ECO:0000259" key="8">
    <source>
        <dbReference type="SMART" id="SM00363"/>
    </source>
</evidence>
<dbReference type="PROSITE" id="PS01129">
    <property type="entry name" value="PSI_RLU"/>
    <property type="match status" value="1"/>
</dbReference>
<dbReference type="SUPFAM" id="SSF55174">
    <property type="entry name" value="Alpha-L RNA-binding motif"/>
    <property type="match status" value="1"/>
</dbReference>
<dbReference type="eggNOG" id="COG0564">
    <property type="taxonomic scope" value="Bacteria"/>
</dbReference>
<evidence type="ECO:0000256" key="7">
    <source>
        <dbReference type="RuleBase" id="RU362028"/>
    </source>
</evidence>
<evidence type="ECO:0000256" key="1">
    <source>
        <dbReference type="ARBA" id="ARBA00000073"/>
    </source>
</evidence>
<comment type="function">
    <text evidence="7">Responsible for synthesis of pseudouridine from uracil.</text>
</comment>
<keyword evidence="3 6" id="KW-0694">RNA-binding</keyword>
<dbReference type="InterPro" id="IPR006225">
    <property type="entry name" value="PsdUridine_synth_RluC/D"/>
</dbReference>
<dbReference type="InterPro" id="IPR006224">
    <property type="entry name" value="PsdUridine_synth_RluA-like_CS"/>
</dbReference>
<dbReference type="Pfam" id="PF01479">
    <property type="entry name" value="S4"/>
    <property type="match status" value="1"/>
</dbReference>
<evidence type="ECO:0000256" key="4">
    <source>
        <dbReference type="ARBA" id="ARBA00023235"/>
    </source>
</evidence>
<dbReference type="HOGENOM" id="CLU_016902_4_4_9"/>
<dbReference type="FunFam" id="3.30.2350.10:FF:000006">
    <property type="entry name" value="Pseudouridine synthase"/>
    <property type="match status" value="1"/>
</dbReference>
<dbReference type="STRING" id="574087.Acear_0891"/>
<protein>
    <recommendedName>
        <fullName evidence="7">Pseudouridine synthase</fullName>
        <ecNumber evidence="7">5.4.99.-</ecNumber>
    </recommendedName>
</protein>
<dbReference type="InterPro" id="IPR006145">
    <property type="entry name" value="PsdUridine_synth_RsuA/RluA"/>
</dbReference>
<dbReference type="KEGG" id="aar:Acear_0891"/>
<keyword evidence="4 7" id="KW-0413">Isomerase</keyword>
<dbReference type="GO" id="GO:0003723">
    <property type="term" value="F:RNA binding"/>
    <property type="evidence" value="ECO:0007669"/>
    <property type="project" value="UniProtKB-KW"/>
</dbReference>
<evidence type="ECO:0000313" key="9">
    <source>
        <dbReference type="EMBL" id="ADL12425.1"/>
    </source>
</evidence>
<evidence type="ECO:0000256" key="2">
    <source>
        <dbReference type="ARBA" id="ARBA00010876"/>
    </source>
</evidence>
<dbReference type="Proteomes" id="UP000001661">
    <property type="component" value="Chromosome"/>
</dbReference>
<dbReference type="PROSITE" id="PS50889">
    <property type="entry name" value="S4"/>
    <property type="match status" value="1"/>
</dbReference>
<dbReference type="GO" id="GO:0120159">
    <property type="term" value="F:rRNA pseudouridine synthase activity"/>
    <property type="evidence" value="ECO:0007669"/>
    <property type="project" value="UniProtKB-ARBA"/>
</dbReference>
<dbReference type="AlphaFoldDB" id="D9QPI4"/>
<dbReference type="PANTHER" id="PTHR21600">
    <property type="entry name" value="MITOCHONDRIAL RNA PSEUDOURIDINE SYNTHASE"/>
    <property type="match status" value="1"/>
</dbReference>
<comment type="similarity">
    <text evidence="2 7">Belongs to the pseudouridine synthase RluA family.</text>
</comment>
<dbReference type="Gene3D" id="3.10.290.10">
    <property type="entry name" value="RNA-binding S4 domain"/>
    <property type="match status" value="1"/>
</dbReference>
<dbReference type="CDD" id="cd00165">
    <property type="entry name" value="S4"/>
    <property type="match status" value="1"/>
</dbReference>
<feature type="active site" evidence="5">
    <location>
        <position position="139"/>
    </location>
</feature>
<dbReference type="PANTHER" id="PTHR21600:SF44">
    <property type="entry name" value="RIBOSOMAL LARGE SUBUNIT PSEUDOURIDINE SYNTHASE D"/>
    <property type="match status" value="1"/>
</dbReference>
<accession>D9QPI4</accession>